<evidence type="ECO:0000256" key="1">
    <source>
        <dbReference type="ARBA" id="ARBA00008857"/>
    </source>
</evidence>
<dbReference type="GeneID" id="95588759"/>
<evidence type="ECO:0000256" key="5">
    <source>
        <dbReference type="PROSITE-ProRule" id="PRU01248"/>
    </source>
</evidence>
<feature type="domain" description="Core-binding (CB)" evidence="7">
    <location>
        <begin position="75"/>
        <end position="156"/>
    </location>
</feature>
<keyword evidence="4" id="KW-0233">DNA recombination</keyword>
<gene>
    <name evidence="8" type="ORF">Snoj_44310</name>
</gene>
<dbReference type="InterPro" id="IPR002104">
    <property type="entry name" value="Integrase_catalytic"/>
</dbReference>
<evidence type="ECO:0000259" key="6">
    <source>
        <dbReference type="PROSITE" id="PS51898"/>
    </source>
</evidence>
<feature type="domain" description="Tyr recombinase" evidence="6">
    <location>
        <begin position="178"/>
        <end position="382"/>
    </location>
</feature>
<dbReference type="PANTHER" id="PTHR30629:SF2">
    <property type="entry name" value="PROPHAGE INTEGRASE INTS-RELATED"/>
    <property type="match status" value="1"/>
</dbReference>
<proteinExistence type="inferred from homology"/>
<keyword evidence="3 5" id="KW-0238">DNA-binding</keyword>
<comment type="caution">
    <text evidence="8">The sequence shown here is derived from an EMBL/GenBank/DDBJ whole genome shotgun (WGS) entry which is preliminary data.</text>
</comment>
<dbReference type="RefSeq" id="WP_189734676.1">
    <property type="nucleotide sequence ID" value="NZ_BMRL01000002.1"/>
</dbReference>
<evidence type="ECO:0000256" key="4">
    <source>
        <dbReference type="ARBA" id="ARBA00023172"/>
    </source>
</evidence>
<dbReference type="PROSITE" id="PS51900">
    <property type="entry name" value="CB"/>
    <property type="match status" value="1"/>
</dbReference>
<dbReference type="Gene3D" id="1.10.443.10">
    <property type="entry name" value="Intergrase catalytic core"/>
    <property type="match status" value="1"/>
</dbReference>
<dbReference type="PANTHER" id="PTHR30629">
    <property type="entry name" value="PROPHAGE INTEGRASE"/>
    <property type="match status" value="1"/>
</dbReference>
<dbReference type="InterPro" id="IPR050808">
    <property type="entry name" value="Phage_Integrase"/>
</dbReference>
<keyword evidence="2" id="KW-0229">DNA integration</keyword>
<dbReference type="InterPro" id="IPR044068">
    <property type="entry name" value="CB"/>
</dbReference>
<organism evidence="8 9">
    <name type="scientific">Streptomyces nojiriensis</name>
    <dbReference type="NCBI Taxonomy" id="66374"/>
    <lineage>
        <taxon>Bacteria</taxon>
        <taxon>Bacillati</taxon>
        <taxon>Actinomycetota</taxon>
        <taxon>Actinomycetes</taxon>
        <taxon>Kitasatosporales</taxon>
        <taxon>Streptomycetaceae</taxon>
        <taxon>Streptomyces</taxon>
    </lineage>
</organism>
<evidence type="ECO:0000256" key="2">
    <source>
        <dbReference type="ARBA" id="ARBA00022908"/>
    </source>
</evidence>
<dbReference type="PROSITE" id="PS51898">
    <property type="entry name" value="TYR_RECOMBINASE"/>
    <property type="match status" value="1"/>
</dbReference>
<keyword evidence="9" id="KW-1185">Reference proteome</keyword>
<evidence type="ECO:0000259" key="7">
    <source>
        <dbReference type="PROSITE" id="PS51900"/>
    </source>
</evidence>
<name>A0ABQ3SQU0_9ACTN</name>
<dbReference type="EMBL" id="BNEC01000005">
    <property type="protein sequence ID" value="GHI70513.1"/>
    <property type="molecule type" value="Genomic_DNA"/>
</dbReference>
<dbReference type="Gene3D" id="1.10.150.130">
    <property type="match status" value="1"/>
</dbReference>
<comment type="similarity">
    <text evidence="1">Belongs to the 'phage' integrase family.</text>
</comment>
<dbReference type="Proteomes" id="UP000613974">
    <property type="component" value="Unassembled WGS sequence"/>
</dbReference>
<dbReference type="InterPro" id="IPR011010">
    <property type="entry name" value="DNA_brk_join_enz"/>
</dbReference>
<reference evidence="9" key="1">
    <citation type="submission" date="2023-07" db="EMBL/GenBank/DDBJ databases">
        <title>Whole genome shotgun sequence of Streptomyces nojiriensis NBRC 13794.</title>
        <authorList>
            <person name="Komaki H."/>
            <person name="Tamura T."/>
        </authorList>
    </citation>
    <scope>NUCLEOTIDE SEQUENCE [LARGE SCALE GENOMIC DNA]</scope>
    <source>
        <strain evidence="9">NBRC 13794</strain>
    </source>
</reference>
<sequence>MDNESAPGRKAANGEDSIYWDKSKERYIGAVSLGYTPAGKRHRPKVSGKTKTEVRRKLRELRKELEQGAKAPAHYTVKQAVETWLAQGLKGRAPASLETYRYLAETHIYPSLGAAKVRVLEADTLDEWLDEKAEVLATSSLRLLLSVLRRSITHAQRRGRATRNVAELVVVPEGRPGRPSKSLTLEQATALLSAMEGKWIHVYVVLSLLVGTRPEETRPLTWAHVHTVPDDGSKPHIDVWRSVRRTGDTKTRKSRRSLAMPKQAVEVLEGHREQQQAKFKAAGKPWTEQGLVFPSREGQGRVMAASSVRISLRSLLKEAGFSNPGEWTTRELRTSFVSLLSDHGVPIEAIARLVGHSGSNTTERVYRKQIRPVITEGAEAMDEIFDRVHDVDSEAP</sequence>
<evidence type="ECO:0000313" key="8">
    <source>
        <dbReference type="EMBL" id="GHI70513.1"/>
    </source>
</evidence>
<evidence type="ECO:0000256" key="3">
    <source>
        <dbReference type="ARBA" id="ARBA00023125"/>
    </source>
</evidence>
<dbReference type="Pfam" id="PF00589">
    <property type="entry name" value="Phage_integrase"/>
    <property type="match status" value="1"/>
</dbReference>
<dbReference type="CDD" id="cd01189">
    <property type="entry name" value="INT_ICEBs1_C_like"/>
    <property type="match status" value="1"/>
</dbReference>
<dbReference type="InterPro" id="IPR013762">
    <property type="entry name" value="Integrase-like_cat_sf"/>
</dbReference>
<accession>A0ABQ3SQU0</accession>
<protein>
    <submittedName>
        <fullName evidence="8">Site-specific integrase</fullName>
    </submittedName>
</protein>
<dbReference type="InterPro" id="IPR010998">
    <property type="entry name" value="Integrase_recombinase_N"/>
</dbReference>
<dbReference type="SUPFAM" id="SSF56349">
    <property type="entry name" value="DNA breaking-rejoining enzymes"/>
    <property type="match status" value="1"/>
</dbReference>
<evidence type="ECO:0000313" key="9">
    <source>
        <dbReference type="Proteomes" id="UP000613974"/>
    </source>
</evidence>